<dbReference type="GO" id="GO:0098794">
    <property type="term" value="C:postsynapse"/>
    <property type="evidence" value="ECO:0007669"/>
    <property type="project" value="GOC"/>
</dbReference>
<keyword evidence="7 10" id="KW-0472">Membrane</keyword>
<dbReference type="PANTHER" id="PTHR10125:SF31">
    <property type="entry name" value="P2X RECEPTOR E"/>
    <property type="match status" value="1"/>
</dbReference>
<keyword evidence="8" id="KW-1071">Ligand-gated ion channel</keyword>
<evidence type="ECO:0008006" key="13">
    <source>
        <dbReference type="Google" id="ProtNLM"/>
    </source>
</evidence>
<dbReference type="PANTHER" id="PTHR10125">
    <property type="entry name" value="P2X PURINOCEPTOR"/>
    <property type="match status" value="1"/>
</dbReference>
<dbReference type="GO" id="GO:0016020">
    <property type="term" value="C:membrane"/>
    <property type="evidence" value="ECO:0007669"/>
    <property type="project" value="TreeGrafter"/>
</dbReference>
<keyword evidence="3" id="KW-0813">Transport</keyword>
<evidence type="ECO:0000256" key="3">
    <source>
        <dbReference type="ARBA" id="ARBA00022448"/>
    </source>
</evidence>
<keyword evidence="9" id="KW-0407">Ion channel</keyword>
<dbReference type="GO" id="GO:0004931">
    <property type="term" value="F:extracellularly ATP-gated monoatomic cation channel activity"/>
    <property type="evidence" value="ECO:0007669"/>
    <property type="project" value="TreeGrafter"/>
</dbReference>
<organism evidence="11 12">
    <name type="scientific">Adineta steineri</name>
    <dbReference type="NCBI Taxonomy" id="433720"/>
    <lineage>
        <taxon>Eukaryota</taxon>
        <taxon>Metazoa</taxon>
        <taxon>Spiralia</taxon>
        <taxon>Gnathifera</taxon>
        <taxon>Rotifera</taxon>
        <taxon>Eurotatoria</taxon>
        <taxon>Bdelloidea</taxon>
        <taxon>Adinetida</taxon>
        <taxon>Adinetidae</taxon>
        <taxon>Adineta</taxon>
    </lineage>
</organism>
<keyword evidence="5 10" id="KW-1133">Transmembrane helix</keyword>
<evidence type="ECO:0000256" key="10">
    <source>
        <dbReference type="SAM" id="Phobius"/>
    </source>
</evidence>
<comment type="caution">
    <text evidence="11">The sequence shown here is derived from an EMBL/GenBank/DDBJ whole genome shotgun (WGS) entry which is preliminary data.</text>
</comment>
<evidence type="ECO:0000313" key="11">
    <source>
        <dbReference type="EMBL" id="CAF0957586.1"/>
    </source>
</evidence>
<feature type="transmembrane region" description="Helical" evidence="10">
    <location>
        <begin position="115"/>
        <end position="140"/>
    </location>
</feature>
<dbReference type="GO" id="GO:0070588">
    <property type="term" value="P:calcium ion transmembrane transport"/>
    <property type="evidence" value="ECO:0007669"/>
    <property type="project" value="TreeGrafter"/>
</dbReference>
<name>A0A814DSA1_9BILA</name>
<dbReference type="Pfam" id="PF00864">
    <property type="entry name" value="P2X_receptor"/>
    <property type="match status" value="1"/>
</dbReference>
<accession>A0A814DSA1</accession>
<evidence type="ECO:0000256" key="4">
    <source>
        <dbReference type="ARBA" id="ARBA00022692"/>
    </source>
</evidence>
<keyword evidence="6" id="KW-0406">Ion transport</keyword>
<gene>
    <name evidence="11" type="ORF">BJG266_LOCUS13565</name>
</gene>
<evidence type="ECO:0000256" key="9">
    <source>
        <dbReference type="ARBA" id="ARBA00023303"/>
    </source>
</evidence>
<protein>
    <recommendedName>
        <fullName evidence="13">Purinergic receptor</fullName>
    </recommendedName>
</protein>
<dbReference type="AlphaFoldDB" id="A0A814DSA1"/>
<keyword evidence="4 10" id="KW-0812">Transmembrane</keyword>
<comment type="similarity">
    <text evidence="2">Belongs to the P2X receptor family.</text>
</comment>
<evidence type="ECO:0000256" key="6">
    <source>
        <dbReference type="ARBA" id="ARBA00023065"/>
    </source>
</evidence>
<sequence>MNHALTKKFDKILSKLSNKHKDSKVHNSDPTDCRYYQDNIQVDGDNGFQQESILHRMKSHLGHTMKTEQQRPHPEGVPPFHVIYEDLKNSPFKVYGLRFVVSITGKGGQFNIVNLFLAIGSGIGFMVIAGIVCDAILMYVHRSRETYKRGKFSICEVDNDGMRAQILEHSHA</sequence>
<dbReference type="EMBL" id="CAJNOI010000055">
    <property type="protein sequence ID" value="CAF0957586.1"/>
    <property type="molecule type" value="Genomic_DNA"/>
</dbReference>
<dbReference type="InterPro" id="IPR059116">
    <property type="entry name" value="P2X_receptor"/>
</dbReference>
<evidence type="ECO:0000256" key="5">
    <source>
        <dbReference type="ARBA" id="ARBA00022989"/>
    </source>
</evidence>
<dbReference type="GO" id="GO:0012505">
    <property type="term" value="C:endomembrane system"/>
    <property type="evidence" value="ECO:0007669"/>
    <property type="project" value="UniProtKB-SubCell"/>
</dbReference>
<evidence type="ECO:0000256" key="8">
    <source>
        <dbReference type="ARBA" id="ARBA00023286"/>
    </source>
</evidence>
<reference evidence="11" key="1">
    <citation type="submission" date="2021-02" db="EMBL/GenBank/DDBJ databases">
        <authorList>
            <person name="Nowell W R."/>
        </authorList>
    </citation>
    <scope>NUCLEOTIDE SEQUENCE</scope>
</reference>
<dbReference type="Proteomes" id="UP000663877">
    <property type="component" value="Unassembled WGS sequence"/>
</dbReference>
<evidence type="ECO:0000256" key="1">
    <source>
        <dbReference type="ARBA" id="ARBA00004308"/>
    </source>
</evidence>
<proteinExistence type="inferred from homology"/>
<evidence type="ECO:0000256" key="2">
    <source>
        <dbReference type="ARBA" id="ARBA00009848"/>
    </source>
</evidence>
<dbReference type="Gene3D" id="1.10.287.940">
    <property type="entry name" value="atp-gated p2x4 ion channel"/>
    <property type="match status" value="1"/>
</dbReference>
<comment type="subcellular location">
    <subcellularLocation>
        <location evidence="1">Endomembrane system</location>
    </subcellularLocation>
</comment>
<evidence type="ECO:0000256" key="7">
    <source>
        <dbReference type="ARBA" id="ARBA00023136"/>
    </source>
</evidence>
<evidence type="ECO:0000313" key="12">
    <source>
        <dbReference type="Proteomes" id="UP000663877"/>
    </source>
</evidence>